<dbReference type="PANTHER" id="PTHR43433:SF5">
    <property type="entry name" value="AB HYDROLASE-1 DOMAIN-CONTAINING PROTEIN"/>
    <property type="match status" value="1"/>
</dbReference>
<gene>
    <name evidence="2" type="ORF">KSF_071810</name>
</gene>
<dbReference type="PANTHER" id="PTHR43433">
    <property type="entry name" value="HYDROLASE, ALPHA/BETA FOLD FAMILY PROTEIN"/>
    <property type="match status" value="1"/>
</dbReference>
<dbReference type="Gene3D" id="3.40.50.1820">
    <property type="entry name" value="alpha/beta hydrolase"/>
    <property type="match status" value="1"/>
</dbReference>
<dbReference type="EMBL" id="BNJK01000001">
    <property type="protein sequence ID" value="GHO97133.1"/>
    <property type="molecule type" value="Genomic_DNA"/>
</dbReference>
<dbReference type="InterPro" id="IPR000073">
    <property type="entry name" value="AB_hydrolase_1"/>
</dbReference>
<sequence>MRTVISKDGTPIAFDQSGQGPALILVAGATATRLAEASVAAALAPAFTAFAYDRRGRGDSGDTAPYAVEREVEDIKALIDEAGGSAFVFGHSSGAVLALEAARLLPSKIKKLALYEPPFIIDDSRPPVPANYVAHLIDLVSSNRRGEAVEYFMIEAVGVPAEMVAQMRQSPMWPGLEAVAHTIAYDGSIMGDTMRGNPAPLKKWASVTVPTLVMDGGISHPFMHSAAQTITNILPNAQRQTLAGQDHGPADDVLVPALKAFFLD</sequence>
<dbReference type="GO" id="GO:0004806">
    <property type="term" value="F:triacylglycerol lipase activity"/>
    <property type="evidence" value="ECO:0007669"/>
    <property type="project" value="TreeGrafter"/>
</dbReference>
<dbReference type="AlphaFoldDB" id="A0A8J3N636"/>
<dbReference type="InterPro" id="IPR050471">
    <property type="entry name" value="AB_hydrolase"/>
</dbReference>
<dbReference type="InterPro" id="IPR029058">
    <property type="entry name" value="AB_hydrolase_fold"/>
</dbReference>
<dbReference type="Proteomes" id="UP000597444">
    <property type="component" value="Unassembled WGS sequence"/>
</dbReference>
<dbReference type="RefSeq" id="WP_220207715.1">
    <property type="nucleotide sequence ID" value="NZ_BNJK01000001.1"/>
</dbReference>
<accession>A0A8J3N636</accession>
<dbReference type="SUPFAM" id="SSF53474">
    <property type="entry name" value="alpha/beta-Hydrolases"/>
    <property type="match status" value="1"/>
</dbReference>
<dbReference type="Pfam" id="PF12697">
    <property type="entry name" value="Abhydrolase_6"/>
    <property type="match status" value="1"/>
</dbReference>
<comment type="caution">
    <text evidence="2">The sequence shown here is derived from an EMBL/GenBank/DDBJ whole genome shotgun (WGS) entry which is preliminary data.</text>
</comment>
<keyword evidence="3" id="KW-1185">Reference proteome</keyword>
<keyword evidence="2" id="KW-0378">Hydrolase</keyword>
<evidence type="ECO:0000313" key="3">
    <source>
        <dbReference type="Proteomes" id="UP000597444"/>
    </source>
</evidence>
<evidence type="ECO:0000259" key="1">
    <source>
        <dbReference type="Pfam" id="PF12697"/>
    </source>
</evidence>
<evidence type="ECO:0000313" key="2">
    <source>
        <dbReference type="EMBL" id="GHO97133.1"/>
    </source>
</evidence>
<dbReference type="GO" id="GO:0046503">
    <property type="term" value="P:glycerolipid catabolic process"/>
    <property type="evidence" value="ECO:0007669"/>
    <property type="project" value="TreeGrafter"/>
</dbReference>
<proteinExistence type="predicted"/>
<feature type="domain" description="AB hydrolase-1" evidence="1">
    <location>
        <begin position="24"/>
        <end position="251"/>
    </location>
</feature>
<protein>
    <submittedName>
        <fullName evidence="2">Alpha/beta hydrolase</fullName>
    </submittedName>
</protein>
<reference evidence="2" key="1">
    <citation type="submission" date="2020-10" db="EMBL/GenBank/DDBJ databases">
        <title>Taxonomic study of unclassified bacteria belonging to the class Ktedonobacteria.</title>
        <authorList>
            <person name="Yabe S."/>
            <person name="Wang C.M."/>
            <person name="Zheng Y."/>
            <person name="Sakai Y."/>
            <person name="Cavaletti L."/>
            <person name="Monciardini P."/>
            <person name="Donadio S."/>
        </authorList>
    </citation>
    <scope>NUCLEOTIDE SEQUENCE</scope>
    <source>
        <strain evidence="2">ID150040</strain>
    </source>
</reference>
<name>A0A8J3N636_9CHLR</name>
<organism evidence="2 3">
    <name type="scientific">Reticulibacter mediterranei</name>
    <dbReference type="NCBI Taxonomy" id="2778369"/>
    <lineage>
        <taxon>Bacteria</taxon>
        <taxon>Bacillati</taxon>
        <taxon>Chloroflexota</taxon>
        <taxon>Ktedonobacteria</taxon>
        <taxon>Ktedonobacterales</taxon>
        <taxon>Reticulibacteraceae</taxon>
        <taxon>Reticulibacter</taxon>
    </lineage>
</organism>